<dbReference type="NCBIfam" id="TIGR00549">
    <property type="entry name" value="mevalon_kin"/>
    <property type="match status" value="1"/>
</dbReference>
<dbReference type="PANTHER" id="PTHR43290">
    <property type="entry name" value="MEVALONATE KINASE"/>
    <property type="match status" value="1"/>
</dbReference>
<dbReference type="SUPFAM" id="SSF54211">
    <property type="entry name" value="Ribosomal protein S5 domain 2-like"/>
    <property type="match status" value="1"/>
</dbReference>
<keyword evidence="5 12" id="KW-0418">Kinase</keyword>
<dbReference type="GO" id="GO:0005524">
    <property type="term" value="F:ATP binding"/>
    <property type="evidence" value="ECO:0007669"/>
    <property type="project" value="UniProtKB-KW"/>
</dbReference>
<dbReference type="EC" id="2.7.1.36" evidence="12"/>
<dbReference type="GO" id="GO:0005829">
    <property type="term" value="C:cytosol"/>
    <property type="evidence" value="ECO:0007669"/>
    <property type="project" value="TreeGrafter"/>
</dbReference>
<feature type="domain" description="GHMP kinase N-terminal" evidence="10">
    <location>
        <begin position="82"/>
        <end position="160"/>
    </location>
</feature>
<dbReference type="GO" id="GO:0004496">
    <property type="term" value="F:mevalonate kinase activity"/>
    <property type="evidence" value="ECO:0007669"/>
    <property type="project" value="UniProtKB-EC"/>
</dbReference>
<accession>A0A6G9ZES3</accession>
<dbReference type="InterPro" id="IPR013750">
    <property type="entry name" value="GHMP_kinase_C_dom"/>
</dbReference>
<proteinExistence type="predicted"/>
<dbReference type="InterPro" id="IPR006205">
    <property type="entry name" value="Mev_gal_kin"/>
</dbReference>
<dbReference type="Gene3D" id="3.30.230.10">
    <property type="match status" value="1"/>
</dbReference>
<keyword evidence="3 12" id="KW-0808">Transferase</keyword>
<evidence type="ECO:0000256" key="4">
    <source>
        <dbReference type="ARBA" id="ARBA00022741"/>
    </source>
</evidence>
<evidence type="ECO:0000256" key="6">
    <source>
        <dbReference type="ARBA" id="ARBA00022840"/>
    </source>
</evidence>
<evidence type="ECO:0000256" key="7">
    <source>
        <dbReference type="ARBA" id="ARBA00022842"/>
    </source>
</evidence>
<dbReference type="Gene3D" id="3.30.70.890">
    <property type="entry name" value="GHMP kinase, C-terminal domain"/>
    <property type="match status" value="1"/>
</dbReference>
<dbReference type="AlphaFoldDB" id="A0A6G9ZES3"/>
<keyword evidence="2" id="KW-0444">Lipid biosynthesis</keyword>
<organism evidence="12 13">
    <name type="scientific">Nocardia terpenica</name>
    <dbReference type="NCBI Taxonomy" id="455432"/>
    <lineage>
        <taxon>Bacteria</taxon>
        <taxon>Bacillati</taxon>
        <taxon>Actinomycetota</taxon>
        <taxon>Actinomycetes</taxon>
        <taxon>Mycobacteriales</taxon>
        <taxon>Nocardiaceae</taxon>
        <taxon>Nocardia</taxon>
    </lineage>
</organism>
<evidence type="ECO:0000256" key="8">
    <source>
        <dbReference type="ARBA" id="ARBA00023098"/>
    </source>
</evidence>
<name>A0A6G9ZES3_9NOCA</name>
<dbReference type="InterPro" id="IPR036554">
    <property type="entry name" value="GHMP_kinase_C_sf"/>
</dbReference>
<evidence type="ECO:0000313" key="12">
    <source>
        <dbReference type="EMBL" id="QIS23493.1"/>
    </source>
</evidence>
<dbReference type="Proteomes" id="UP000500953">
    <property type="component" value="Chromosome"/>
</dbReference>
<dbReference type="InterPro" id="IPR014721">
    <property type="entry name" value="Ribsml_uS5_D2-typ_fold_subgr"/>
</dbReference>
<dbReference type="InterPro" id="IPR020568">
    <property type="entry name" value="Ribosomal_Su5_D2-typ_SF"/>
</dbReference>
<sequence length="323" mass="32381">MAAPTMTGTGRAHGKVILLGEHSVVYGLPAIAVPVPALRAHAFAQRSDIVTQARPLAGETHTEMRFRVGNGGSAPLSGPRVAVEHALRDWSLTGEPVEIAIGCDIPAGRGLGASAACAAAAVRAVADLYGREVDAQTVYHLVQFGEQCVYGRVSGVDARTALCDVPIWFERGVWRPLAIGARDLTVVIADSGVAAATKDAVTTVSASLGADPDRAGRLLATAAAFIGSAADAVAAGDAQALGRSMVEFHEFLTQLGVGTAGIDALVAAALGAGSLGAKVTGGGLGGCVLALTQGRASADRVGAALLAAGAVQVWTVPIAQAPS</sequence>
<evidence type="ECO:0000256" key="9">
    <source>
        <dbReference type="ARBA" id="ARBA00029438"/>
    </source>
</evidence>
<evidence type="ECO:0000256" key="5">
    <source>
        <dbReference type="ARBA" id="ARBA00022777"/>
    </source>
</evidence>
<dbReference type="UniPathway" id="UPA00057">
    <property type="reaction ID" value="UER00098"/>
</dbReference>
<evidence type="ECO:0000256" key="1">
    <source>
        <dbReference type="ARBA" id="ARBA00022490"/>
    </source>
</evidence>
<evidence type="ECO:0000256" key="3">
    <source>
        <dbReference type="ARBA" id="ARBA00022679"/>
    </source>
</evidence>
<evidence type="ECO:0000313" key="13">
    <source>
        <dbReference type="Proteomes" id="UP000500953"/>
    </source>
</evidence>
<evidence type="ECO:0000256" key="2">
    <source>
        <dbReference type="ARBA" id="ARBA00022516"/>
    </source>
</evidence>
<dbReference type="Pfam" id="PF08544">
    <property type="entry name" value="GHMP_kinases_C"/>
    <property type="match status" value="1"/>
</dbReference>
<dbReference type="InterPro" id="IPR006204">
    <property type="entry name" value="GHMP_kinase_N_dom"/>
</dbReference>
<keyword evidence="4" id="KW-0547">Nucleotide-binding</keyword>
<keyword evidence="7" id="KW-0460">Magnesium</keyword>
<gene>
    <name evidence="12" type="primary">mvk</name>
    <name evidence="12" type="ORF">F6W96_39550</name>
</gene>
<dbReference type="PANTHER" id="PTHR43290:SF2">
    <property type="entry name" value="MEVALONATE KINASE"/>
    <property type="match status" value="1"/>
</dbReference>
<dbReference type="EMBL" id="CP046173">
    <property type="protein sequence ID" value="QIS23493.1"/>
    <property type="molecule type" value="Genomic_DNA"/>
</dbReference>
<keyword evidence="8" id="KW-0443">Lipid metabolism</keyword>
<protein>
    <submittedName>
        <fullName evidence="12">Mevalonate kinase</fullName>
        <ecNumber evidence="12">2.7.1.36</ecNumber>
    </submittedName>
</protein>
<dbReference type="SUPFAM" id="SSF55060">
    <property type="entry name" value="GHMP Kinase, C-terminal domain"/>
    <property type="match status" value="1"/>
</dbReference>
<dbReference type="Pfam" id="PF00288">
    <property type="entry name" value="GHMP_kinases_N"/>
    <property type="match status" value="1"/>
</dbReference>
<dbReference type="GO" id="GO:0019287">
    <property type="term" value="P:isopentenyl diphosphate biosynthetic process, mevalonate pathway"/>
    <property type="evidence" value="ECO:0007669"/>
    <property type="project" value="UniProtKB-UniPathway"/>
</dbReference>
<evidence type="ECO:0000259" key="10">
    <source>
        <dbReference type="Pfam" id="PF00288"/>
    </source>
</evidence>
<keyword evidence="1" id="KW-0963">Cytoplasm</keyword>
<dbReference type="PRINTS" id="PR00959">
    <property type="entry name" value="MEVGALKINASE"/>
</dbReference>
<feature type="domain" description="GHMP kinase C-terminal" evidence="11">
    <location>
        <begin position="230"/>
        <end position="309"/>
    </location>
</feature>
<keyword evidence="6" id="KW-0067">ATP-binding</keyword>
<evidence type="ECO:0000259" key="11">
    <source>
        <dbReference type="Pfam" id="PF08544"/>
    </source>
</evidence>
<reference evidence="12 13" key="1">
    <citation type="journal article" date="2019" name="ACS Chem. Biol.">
        <title>Identification and Mobilization of a Cryptic Antibiotic Biosynthesis Gene Locus from a Human-Pathogenic Nocardia Isolate.</title>
        <authorList>
            <person name="Herisse M."/>
            <person name="Ishida K."/>
            <person name="Porter J.L."/>
            <person name="Howden B."/>
            <person name="Hertweck C."/>
            <person name="Stinear T.P."/>
            <person name="Pidot S.J."/>
        </authorList>
    </citation>
    <scope>NUCLEOTIDE SEQUENCE [LARGE SCALE GENOMIC DNA]</scope>
    <source>
        <strain evidence="12 13">AUSMDU00012715</strain>
    </source>
</reference>
<comment type="pathway">
    <text evidence="9">Isoprenoid biosynthesis; isopentenyl diphosphate biosynthesis via mevalonate pathway; isopentenyl diphosphate from (R)-mevalonate: step 1/3.</text>
</comment>